<sequence>MTQDTPKSPRRPRKIGPAAIAALLASGLFQPLLPAFAAGTAAGQQISNTATATYSETSGGPTIDATSNTVTVTVAEVAGVTATPAGFTDTDGGAVESGDFLYFDFDVTNIGNTLTDIHIPSTVTPENFTLTPDPALNATASILVDIGDGNGFVPLSGFPGGVIPDVAVDDTIQVRVVGTPAAGTSAGADVGVTLGSTGPDNNGPTTQNQPDLPDGANPNEIRTEDADPGNGAPVNGEREASATNSIEFASSVRPLALATVTKIASNLAPGPTAAANDDEITYDLGLTVESSSPNAAFTPADLEGTNISVNGSVAPQILVSDAIPAGTVLSTTTLPSAPAGWTVVYTETALTTTATNALWTTTLPATPTRIGFIHNDPGLSDTNPQVLRTDPVQGPFQFTVVTSGLPATGGQIANIAQVFGETVGDPDNEVIYDESGDSNPNNFNDDGTPPDPTGTNYDPTANTGDTGVADPVTQGTDTGNNNTGTGPDGEDNVVNIGDAAGSDDILNGPNTVPGAVGPTDDNDDFTNQTTDVPAGVGPTDIFDPAPETFNNTIQNPASSGFISNVTLQPISPTQAESTDDSALTGQYGANSDIPTGTTVTITATDDAGVVQSATYTYNGTTFDLTGSSTNGTPETAGNFKHVNVGDLNAGQTLNYTTVVDLPDGSAAGTADDVVPNDEIPVPILAFADDDPSGSPGYNFATGTPESTTNITLDRLYTGFMRLTKEVQILDENGVLIQPWTSDQPTIDGVDVLPNYQIEYRITYENISTNVVGSGNTTLTAFDFEIVEDGNPVVNAGTGEQNVNNNWASFTDHEQNTSADQGIVEYFTNSTDGTPLTTSDPIAGTKVDKYENPVGQVDPGQTGQFQFRRRIQ</sequence>
<dbReference type="KEGG" id="amr:AM1_4721"/>
<gene>
    <name evidence="4" type="ordered locus">AM1_4721</name>
</gene>
<dbReference type="RefSeq" id="WP_012164978.1">
    <property type="nucleotide sequence ID" value="NC_009925.1"/>
</dbReference>
<evidence type="ECO:0000259" key="3">
    <source>
        <dbReference type="Pfam" id="PF25546"/>
    </source>
</evidence>
<feature type="compositionally biased region" description="Polar residues" evidence="1">
    <location>
        <begin position="453"/>
        <end position="465"/>
    </location>
</feature>
<dbReference type="Pfam" id="PF25546">
    <property type="entry name" value="DUF7925"/>
    <property type="match status" value="1"/>
</dbReference>
<dbReference type="STRING" id="329726.AM1_4721"/>
<reference evidence="4 5" key="1">
    <citation type="journal article" date="2008" name="Proc. Natl. Acad. Sci. U.S.A.">
        <title>Niche adaptation and genome expansion in the chlorophyll d-producing cyanobacterium Acaryochloris marina.</title>
        <authorList>
            <person name="Swingley W.D."/>
            <person name="Chen M."/>
            <person name="Cheung P.C."/>
            <person name="Conrad A.L."/>
            <person name="Dejesa L.C."/>
            <person name="Hao J."/>
            <person name="Honchak B.M."/>
            <person name="Karbach L.E."/>
            <person name="Kurdoglu A."/>
            <person name="Lahiri S."/>
            <person name="Mastrian S.D."/>
            <person name="Miyashita H."/>
            <person name="Page L."/>
            <person name="Ramakrishna P."/>
            <person name="Satoh S."/>
            <person name="Sattley W.M."/>
            <person name="Shimada Y."/>
            <person name="Taylor H.L."/>
            <person name="Tomo T."/>
            <person name="Tsuchiya T."/>
            <person name="Wang Z.T."/>
            <person name="Raymond J."/>
            <person name="Mimuro M."/>
            <person name="Blankenship R.E."/>
            <person name="Touchman J.W."/>
        </authorList>
    </citation>
    <scope>NUCLEOTIDE SEQUENCE [LARGE SCALE GENOMIC DNA]</scope>
    <source>
        <strain evidence="5">MBIC 11017</strain>
    </source>
</reference>
<feature type="region of interest" description="Disordered" evidence="1">
    <location>
        <begin position="425"/>
        <end position="508"/>
    </location>
</feature>
<feature type="region of interest" description="Disordered" evidence="1">
    <location>
        <begin position="851"/>
        <end position="871"/>
    </location>
</feature>
<evidence type="ECO:0000313" key="4">
    <source>
        <dbReference type="EMBL" id="ABW29693.1"/>
    </source>
</evidence>
<dbReference type="HOGENOM" id="CLU_335784_0_0_3"/>
<feature type="compositionally biased region" description="Low complexity" evidence="1">
    <location>
        <begin position="473"/>
        <end position="485"/>
    </location>
</feature>
<feature type="domain" description="DUF7925" evidence="3">
    <location>
        <begin position="257"/>
        <end position="443"/>
    </location>
</feature>
<dbReference type="EMBL" id="CP000828">
    <property type="protein sequence ID" value="ABW29693.1"/>
    <property type="molecule type" value="Genomic_DNA"/>
</dbReference>
<feature type="region of interest" description="Disordered" evidence="1">
    <location>
        <begin position="185"/>
        <end position="241"/>
    </location>
</feature>
<dbReference type="eggNOG" id="COG4964">
    <property type="taxonomic scope" value="Bacteria"/>
</dbReference>
<evidence type="ECO:0000313" key="5">
    <source>
        <dbReference type="Proteomes" id="UP000000268"/>
    </source>
</evidence>
<accession>B0C1F8</accession>
<feature type="compositionally biased region" description="Acidic residues" evidence="1">
    <location>
        <begin position="425"/>
        <end position="436"/>
    </location>
</feature>
<feature type="signal peptide" evidence="2">
    <location>
        <begin position="1"/>
        <end position="37"/>
    </location>
</feature>
<feature type="compositionally biased region" description="Polar residues" evidence="1">
    <location>
        <begin position="194"/>
        <end position="210"/>
    </location>
</feature>
<evidence type="ECO:0000256" key="2">
    <source>
        <dbReference type="SAM" id="SignalP"/>
    </source>
</evidence>
<organism evidence="4 5">
    <name type="scientific">Acaryochloris marina (strain MBIC 11017)</name>
    <dbReference type="NCBI Taxonomy" id="329726"/>
    <lineage>
        <taxon>Bacteria</taxon>
        <taxon>Bacillati</taxon>
        <taxon>Cyanobacteriota</taxon>
        <taxon>Cyanophyceae</taxon>
        <taxon>Acaryochloridales</taxon>
        <taxon>Acaryochloridaceae</taxon>
        <taxon>Acaryochloris</taxon>
    </lineage>
</organism>
<evidence type="ECO:0000256" key="1">
    <source>
        <dbReference type="SAM" id="MobiDB-lite"/>
    </source>
</evidence>
<protein>
    <recommendedName>
        <fullName evidence="3">DUF7925 domain-containing protein</fullName>
    </recommendedName>
</protein>
<proteinExistence type="predicted"/>
<dbReference type="InterPro" id="IPR057685">
    <property type="entry name" value="DUF7925"/>
</dbReference>
<feature type="chain" id="PRO_5002746620" description="DUF7925 domain-containing protein" evidence="2">
    <location>
        <begin position="38"/>
        <end position="871"/>
    </location>
</feature>
<dbReference type="AlphaFoldDB" id="B0C1F8"/>
<keyword evidence="2" id="KW-0732">Signal</keyword>
<dbReference type="Proteomes" id="UP000000268">
    <property type="component" value="Chromosome"/>
</dbReference>
<name>B0C1F8_ACAM1</name>
<keyword evidence="5" id="KW-1185">Reference proteome</keyword>